<organism evidence="4 5">
    <name type="scientific">Hesseltinella vesiculosa</name>
    <dbReference type="NCBI Taxonomy" id="101127"/>
    <lineage>
        <taxon>Eukaryota</taxon>
        <taxon>Fungi</taxon>
        <taxon>Fungi incertae sedis</taxon>
        <taxon>Mucoromycota</taxon>
        <taxon>Mucoromycotina</taxon>
        <taxon>Mucoromycetes</taxon>
        <taxon>Mucorales</taxon>
        <taxon>Cunninghamellaceae</taxon>
        <taxon>Hesseltinella</taxon>
    </lineage>
</organism>
<dbReference type="InterPro" id="IPR050693">
    <property type="entry name" value="Hsp70_NEF-Inhibitors"/>
</dbReference>
<name>A0A1X2GLN6_9FUNG</name>
<evidence type="ECO:0000256" key="1">
    <source>
        <dbReference type="ARBA" id="ARBA00011045"/>
    </source>
</evidence>
<evidence type="ECO:0000313" key="5">
    <source>
        <dbReference type="Proteomes" id="UP000242146"/>
    </source>
</evidence>
<accession>A0A1X2GLN6</accession>
<keyword evidence="5" id="KW-1185">Reference proteome</keyword>
<dbReference type="Gene3D" id="1.25.10.10">
    <property type="entry name" value="Leucine-rich Repeat Variant"/>
    <property type="match status" value="1"/>
</dbReference>
<evidence type="ECO:0000313" key="4">
    <source>
        <dbReference type="EMBL" id="ORX56772.1"/>
    </source>
</evidence>
<keyword evidence="2" id="KW-0677">Repeat</keyword>
<comment type="similarity">
    <text evidence="1">Belongs to the FES1 family.</text>
</comment>
<proteinExistence type="inferred from homology"/>
<dbReference type="STRING" id="101127.A0A1X2GLN6"/>
<dbReference type="InterPro" id="IPR011989">
    <property type="entry name" value="ARM-like"/>
</dbReference>
<gene>
    <name evidence="4" type="ORF">DM01DRAFT_1235121</name>
</gene>
<dbReference type="InterPro" id="IPR016024">
    <property type="entry name" value="ARM-type_fold"/>
</dbReference>
<dbReference type="InterPro" id="IPR013918">
    <property type="entry name" value="Nucleotide_exch_fac_Fes1"/>
</dbReference>
<reference evidence="4 5" key="1">
    <citation type="submission" date="2016-07" db="EMBL/GenBank/DDBJ databases">
        <title>Pervasive Adenine N6-methylation of Active Genes in Fungi.</title>
        <authorList>
            <consortium name="DOE Joint Genome Institute"/>
            <person name="Mondo S.J."/>
            <person name="Dannebaum R.O."/>
            <person name="Kuo R.C."/>
            <person name="Labutti K."/>
            <person name="Haridas S."/>
            <person name="Kuo A."/>
            <person name="Salamov A."/>
            <person name="Ahrendt S.R."/>
            <person name="Lipzen A."/>
            <person name="Sullivan W."/>
            <person name="Andreopoulos W.B."/>
            <person name="Clum A."/>
            <person name="Lindquist E."/>
            <person name="Daum C."/>
            <person name="Ramamoorthy G.K."/>
            <person name="Gryganskyi A."/>
            <person name="Culley D."/>
            <person name="Magnuson J.K."/>
            <person name="James T.Y."/>
            <person name="O'Malley M.A."/>
            <person name="Stajich J.E."/>
            <person name="Spatafora J.W."/>
            <person name="Visel A."/>
            <person name="Grigoriev I.V."/>
        </authorList>
    </citation>
    <scope>NUCLEOTIDE SEQUENCE [LARGE SCALE GENOMIC DNA]</scope>
    <source>
        <strain evidence="4 5">NRRL 3301</strain>
    </source>
</reference>
<dbReference type="AlphaFoldDB" id="A0A1X2GLN6"/>
<dbReference type="PANTHER" id="PTHR19316:SF18">
    <property type="entry name" value="HSP70-BINDING PROTEIN 1"/>
    <property type="match status" value="1"/>
</dbReference>
<dbReference type="Proteomes" id="UP000242146">
    <property type="component" value="Unassembled WGS sequence"/>
</dbReference>
<dbReference type="GO" id="GO:0000774">
    <property type="term" value="F:adenyl-nucleotide exchange factor activity"/>
    <property type="evidence" value="ECO:0007669"/>
    <property type="project" value="TreeGrafter"/>
</dbReference>
<comment type="caution">
    <text evidence="4">The sequence shown here is derived from an EMBL/GenBank/DDBJ whole genome shotgun (WGS) entry which is preliminary data.</text>
</comment>
<evidence type="ECO:0000259" key="3">
    <source>
        <dbReference type="Pfam" id="PF08609"/>
    </source>
</evidence>
<sequence length="293" mass="32626">MEKLLQWAVNNSNQEELTKNAEAIRRGEYKPDPSKFNPEVIDAILGKDDATLMKEAVQCIADPNDTIQNKEIALDNLEMLIEGIDNAKNINSLGLWPTLIQALGDKEQAVRTGAAWVCGTAVQNNPDAQNFLEHKGLPPLTKLLKSENPQERAKAQYAISGLLKHCSAAVEQFKSEGGFQVMTNILRDQADDSQTVRKVVFLFNTLMVENSSLATEFKNDGLVDDLDNIIEKYTVETQDEDIVEKALRALHTLVESTQTELSLDMKAHVQKAQSTFGAEELNLSSEEWDLLLK</sequence>
<evidence type="ECO:0000256" key="2">
    <source>
        <dbReference type="ARBA" id="ARBA00022737"/>
    </source>
</evidence>
<protein>
    <submittedName>
        <fullName evidence="4">Fes1-domain-containing protein</fullName>
    </submittedName>
</protein>
<dbReference type="SUPFAM" id="SSF48371">
    <property type="entry name" value="ARM repeat"/>
    <property type="match status" value="1"/>
</dbReference>
<dbReference type="EMBL" id="MCGT01000009">
    <property type="protein sequence ID" value="ORX56772.1"/>
    <property type="molecule type" value="Genomic_DNA"/>
</dbReference>
<dbReference type="GO" id="GO:0005783">
    <property type="term" value="C:endoplasmic reticulum"/>
    <property type="evidence" value="ECO:0007669"/>
    <property type="project" value="TreeGrafter"/>
</dbReference>
<feature type="domain" description="Nucleotide exchange factor Fes1" evidence="3">
    <location>
        <begin position="1"/>
        <end position="90"/>
    </location>
</feature>
<dbReference type="OrthoDB" id="10250458at2759"/>
<dbReference type="Pfam" id="PF08609">
    <property type="entry name" value="Fes1"/>
    <property type="match status" value="1"/>
</dbReference>
<dbReference type="PANTHER" id="PTHR19316">
    <property type="entry name" value="PROTEIN FOLDING REGULATOR"/>
    <property type="match status" value="1"/>
</dbReference>